<dbReference type="RefSeq" id="WP_119150893.1">
    <property type="nucleotide sequence ID" value="NZ_JBHSOV010000025.1"/>
</dbReference>
<dbReference type="InterPro" id="IPR005907">
    <property type="entry name" value="G1P_thy_trans_s"/>
</dbReference>
<dbReference type="EC" id="2.7.7.24" evidence="3"/>
<comment type="caution">
    <text evidence="13">The sequence shown here is derived from an EMBL/GenBank/DDBJ whole genome shotgun (WGS) entry which is preliminary data.</text>
</comment>
<keyword evidence="5" id="KW-0808">Transferase</keyword>
<keyword evidence="14" id="KW-1185">Reference proteome</keyword>
<evidence type="ECO:0000313" key="13">
    <source>
        <dbReference type="EMBL" id="RIE02862.1"/>
    </source>
</evidence>
<evidence type="ECO:0000256" key="5">
    <source>
        <dbReference type="ARBA" id="ARBA00022679"/>
    </source>
</evidence>
<evidence type="ECO:0000256" key="4">
    <source>
        <dbReference type="ARBA" id="ARBA00017654"/>
    </source>
</evidence>
<evidence type="ECO:0000256" key="8">
    <source>
        <dbReference type="ARBA" id="ARBA00022842"/>
    </source>
</evidence>
<protein>
    <recommendedName>
        <fullName evidence="4">Glucose-1-phosphate thymidylyltransferase</fullName>
        <ecNumber evidence="3">2.7.7.24</ecNumber>
    </recommendedName>
    <alternativeName>
        <fullName evidence="10">dTDP-glucose pyrophosphorylase</fullName>
    </alternativeName>
    <alternativeName>
        <fullName evidence="9">dTDP-glucose synthase</fullName>
    </alternativeName>
</protein>
<reference evidence="13 14" key="1">
    <citation type="submission" date="2018-09" db="EMBL/GenBank/DDBJ databases">
        <title>Cohnella cavernae sp. nov., isolated from a karst cave.</title>
        <authorList>
            <person name="Zhu H."/>
        </authorList>
    </citation>
    <scope>NUCLEOTIDE SEQUENCE [LARGE SCALE GENOMIC DNA]</scope>
    <source>
        <strain evidence="13 14">K2E09-144</strain>
    </source>
</reference>
<evidence type="ECO:0000256" key="9">
    <source>
        <dbReference type="ARBA" id="ARBA00032492"/>
    </source>
</evidence>
<dbReference type="GO" id="GO:0046872">
    <property type="term" value="F:metal ion binding"/>
    <property type="evidence" value="ECO:0007669"/>
    <property type="project" value="UniProtKB-KW"/>
</dbReference>
<keyword evidence="7" id="KW-0479">Metal-binding</keyword>
<dbReference type="GO" id="GO:0008879">
    <property type="term" value="F:glucose-1-phosphate thymidylyltransferase activity"/>
    <property type="evidence" value="ECO:0007669"/>
    <property type="project" value="UniProtKB-EC"/>
</dbReference>
<comment type="cofactor">
    <cofactor evidence="1">
        <name>Mg(2+)</name>
        <dbReference type="ChEBI" id="CHEBI:18420"/>
    </cofactor>
</comment>
<dbReference type="InterPro" id="IPR029044">
    <property type="entry name" value="Nucleotide-diphossugar_trans"/>
</dbReference>
<name>A0A398CKZ7_9BACL</name>
<evidence type="ECO:0000256" key="1">
    <source>
        <dbReference type="ARBA" id="ARBA00001946"/>
    </source>
</evidence>
<gene>
    <name evidence="13" type="ORF">D3H35_19745</name>
</gene>
<keyword evidence="6" id="KW-0548">Nucleotidyltransferase</keyword>
<dbReference type="SUPFAM" id="SSF53448">
    <property type="entry name" value="Nucleotide-diphospho-sugar transferases"/>
    <property type="match status" value="1"/>
</dbReference>
<evidence type="ECO:0000313" key="14">
    <source>
        <dbReference type="Proteomes" id="UP000266340"/>
    </source>
</evidence>
<dbReference type="Gene3D" id="3.90.550.10">
    <property type="entry name" value="Spore Coat Polysaccharide Biosynthesis Protein SpsA, Chain A"/>
    <property type="match status" value="1"/>
</dbReference>
<organism evidence="13 14">
    <name type="scientific">Cohnella faecalis</name>
    <dbReference type="NCBI Taxonomy" id="2315694"/>
    <lineage>
        <taxon>Bacteria</taxon>
        <taxon>Bacillati</taxon>
        <taxon>Bacillota</taxon>
        <taxon>Bacilli</taxon>
        <taxon>Bacillales</taxon>
        <taxon>Paenibacillaceae</taxon>
        <taxon>Cohnella</taxon>
    </lineage>
</organism>
<evidence type="ECO:0000256" key="2">
    <source>
        <dbReference type="ARBA" id="ARBA00010480"/>
    </source>
</evidence>
<dbReference type="PANTHER" id="PTHR43532">
    <property type="entry name" value="GLUCOSE-1-PHOSPHATE THYMIDYLYLTRANSFERASE"/>
    <property type="match status" value="1"/>
</dbReference>
<dbReference type="Proteomes" id="UP000266340">
    <property type="component" value="Unassembled WGS sequence"/>
</dbReference>
<sequence>MKAVILAGGTGSRLKPLTSWTNKHLLPIGNYPMICYGVAKLREAGIRELVIVTTRSALGGFSQVLGSGLEWGVSIIYRVQEEAGGIAQALELARPLMKPGEKFAVLLGDNLFEDSLASYFKQFENQDGGAMVLVKKVDDPTRYGVPTFSAPPEKIAYIREKPERPESNYCVIGLYFYDDRVFHIIDGVKPSRRGELEITDVNNAYALAGKLEFCELRGWWTDAGTFDSMEEAGIKLKGTLP</sequence>
<dbReference type="PANTHER" id="PTHR43532:SF1">
    <property type="entry name" value="GLUCOSE-1-PHOSPHATE THYMIDYLYLTRANSFERASE 1"/>
    <property type="match status" value="1"/>
</dbReference>
<accession>A0A398CKZ7</accession>
<dbReference type="OrthoDB" id="9803871at2"/>
<feature type="domain" description="Nucleotidyl transferase" evidence="12">
    <location>
        <begin position="2"/>
        <end position="233"/>
    </location>
</feature>
<evidence type="ECO:0000256" key="7">
    <source>
        <dbReference type="ARBA" id="ARBA00022723"/>
    </source>
</evidence>
<evidence type="ECO:0000256" key="6">
    <source>
        <dbReference type="ARBA" id="ARBA00022695"/>
    </source>
</evidence>
<dbReference type="EMBL" id="QXJM01000039">
    <property type="protein sequence ID" value="RIE02862.1"/>
    <property type="molecule type" value="Genomic_DNA"/>
</dbReference>
<dbReference type="InterPro" id="IPR005835">
    <property type="entry name" value="NTP_transferase_dom"/>
</dbReference>
<keyword evidence="13" id="KW-0167">Capsid protein</keyword>
<dbReference type="AlphaFoldDB" id="A0A398CKZ7"/>
<keyword evidence="13" id="KW-0946">Virion</keyword>
<evidence type="ECO:0000259" key="12">
    <source>
        <dbReference type="Pfam" id="PF00483"/>
    </source>
</evidence>
<proteinExistence type="inferred from homology"/>
<evidence type="ECO:0000256" key="10">
    <source>
        <dbReference type="ARBA" id="ARBA00032598"/>
    </source>
</evidence>
<comment type="similarity">
    <text evidence="2">Belongs to the glucose-1-phosphate thymidylyltransferase family.</text>
</comment>
<evidence type="ECO:0000256" key="3">
    <source>
        <dbReference type="ARBA" id="ARBA00012461"/>
    </source>
</evidence>
<evidence type="ECO:0000256" key="11">
    <source>
        <dbReference type="ARBA" id="ARBA00049336"/>
    </source>
</evidence>
<keyword evidence="8" id="KW-0460">Magnesium</keyword>
<comment type="catalytic activity">
    <reaction evidence="11">
        <text>dTTP + alpha-D-glucose 1-phosphate + H(+) = dTDP-alpha-D-glucose + diphosphate</text>
        <dbReference type="Rhea" id="RHEA:15225"/>
        <dbReference type="ChEBI" id="CHEBI:15378"/>
        <dbReference type="ChEBI" id="CHEBI:33019"/>
        <dbReference type="ChEBI" id="CHEBI:37568"/>
        <dbReference type="ChEBI" id="CHEBI:57477"/>
        <dbReference type="ChEBI" id="CHEBI:58601"/>
        <dbReference type="EC" id="2.7.7.24"/>
    </reaction>
</comment>
<dbReference type="Pfam" id="PF00483">
    <property type="entry name" value="NTP_transferase"/>
    <property type="match status" value="1"/>
</dbReference>